<dbReference type="EMBL" id="KL660655">
    <property type="protein sequence ID" value="KFA64716.1"/>
    <property type="molecule type" value="Genomic_DNA"/>
</dbReference>
<name>A0A084QL81_STAC4</name>
<evidence type="ECO:0000313" key="4">
    <source>
        <dbReference type="Proteomes" id="UP000028524"/>
    </source>
</evidence>
<dbReference type="STRING" id="1283841.A0A084QL81"/>
<dbReference type="HOGENOM" id="CLU_008019_1_0_1"/>
<dbReference type="InterPro" id="IPR001810">
    <property type="entry name" value="F-box_dom"/>
</dbReference>
<reference evidence="3 4" key="1">
    <citation type="journal article" date="2014" name="BMC Genomics">
        <title>Comparative genome sequencing reveals chemotype-specific gene clusters in the toxigenic black mold Stachybotrys.</title>
        <authorList>
            <person name="Semeiks J."/>
            <person name="Borek D."/>
            <person name="Otwinowski Z."/>
            <person name="Grishin N.V."/>
        </authorList>
    </citation>
    <scope>NUCLEOTIDE SEQUENCE [LARGE SCALE GENOMIC DNA]</scope>
    <source>
        <strain evidence="3 4">IBT 40285</strain>
    </source>
</reference>
<accession>A0A084QL81</accession>
<evidence type="ECO:0000256" key="1">
    <source>
        <dbReference type="SAM" id="MobiDB-lite"/>
    </source>
</evidence>
<dbReference type="AlphaFoldDB" id="A0A084QL81"/>
<feature type="compositionally biased region" description="Basic and acidic residues" evidence="1">
    <location>
        <begin position="753"/>
        <end position="764"/>
    </location>
</feature>
<keyword evidence="4" id="KW-1185">Reference proteome</keyword>
<organism evidence="3 4">
    <name type="scientific">Stachybotrys chlorohalonatus (strain IBT 40285)</name>
    <dbReference type="NCBI Taxonomy" id="1283841"/>
    <lineage>
        <taxon>Eukaryota</taxon>
        <taxon>Fungi</taxon>
        <taxon>Dikarya</taxon>
        <taxon>Ascomycota</taxon>
        <taxon>Pezizomycotina</taxon>
        <taxon>Sordariomycetes</taxon>
        <taxon>Hypocreomycetidae</taxon>
        <taxon>Hypocreales</taxon>
        <taxon>Stachybotryaceae</taxon>
        <taxon>Stachybotrys</taxon>
    </lineage>
</organism>
<feature type="region of interest" description="Disordered" evidence="1">
    <location>
        <begin position="742"/>
        <end position="784"/>
    </location>
</feature>
<dbReference type="OrthoDB" id="4194555at2759"/>
<feature type="compositionally biased region" description="Acidic residues" evidence="1">
    <location>
        <begin position="765"/>
        <end position="776"/>
    </location>
</feature>
<proteinExistence type="predicted"/>
<dbReference type="Pfam" id="PF00646">
    <property type="entry name" value="F-box"/>
    <property type="match status" value="1"/>
</dbReference>
<dbReference type="PROSITE" id="PS50181">
    <property type="entry name" value="FBOX"/>
    <property type="match status" value="1"/>
</dbReference>
<dbReference type="OMA" id="KNCWASP"/>
<sequence>MPVEVFNIILSYLPHGQIRTLRLVCKEFEFKVSGQYFRNVVVPFRPELYNTLVRDENGVLQNPTSQLFANGMRIFESFGHHILRFALSLELEEEALAVPPIKGLQQAIPAFWGIYRWPHQNYHRYTNLEALEETADETLGMKEALKCLAKVNNLGLCCDAGLGFLLGPEGQRRKKPFRQPVFTSHNWRQEHREPAGGPTITVADFNEAARTRRLMQCNTSSKLRRLLMDNMLAEAGYQGEQIPKAARLLMDTEGVTLPNITFGERTAHICALVDNVFRSDTIRDDFGDIASLDWQLQALIPSSLTMAQKELLLELEWAHRAMIQSFVISVVDNALQGCFDNVTTLTIAKIPSCHVHILQRECLWASLPNLRNVSLGVLADWRRIVKVAPGIIDDLPVSPVESVPKVFALLSEYIGAQPNIESLHFEWICGGEFAPSTYQRNQYVLPAPFLADPAAMAESEIMDRVSDAILDLPHVKHLSLKNCWFSPHIMIQAIRQMALSSLEKLELESVSITGPPTELHQPSVYPNGNHQPTVTPQPGIGTLLSLIHPPPPAQPSNAYMTSSEPALVAWSDGYDVAAMHSAPSLMSWAGIIDHFSPGIKINDYVVNKDTSIQARQEHYMEASIYIPDISALCVDEDRYALGCLSFKSCGYVIVDVPRIDNWAVMPPGEEFLVQHVNFNHHSLSMMSCKDKLCGRIYSSLTALDRILLDRIFRMRFTWENIYDEDVVQAAKDDGFEVPGLGRFSGTLTQEKSLPVDHDATKEPQGEPDDELTENDADIAGSAAA</sequence>
<protein>
    <recommendedName>
        <fullName evidence="2">F-box domain-containing protein</fullName>
    </recommendedName>
</protein>
<gene>
    <name evidence="3" type="ORF">S40285_05275</name>
</gene>
<feature type="domain" description="F-box" evidence="2">
    <location>
        <begin position="1"/>
        <end position="40"/>
    </location>
</feature>
<dbReference type="InParanoid" id="A0A084QL81"/>
<dbReference type="Proteomes" id="UP000028524">
    <property type="component" value="Unassembled WGS sequence"/>
</dbReference>
<evidence type="ECO:0000313" key="3">
    <source>
        <dbReference type="EMBL" id="KFA64716.1"/>
    </source>
</evidence>
<evidence type="ECO:0000259" key="2">
    <source>
        <dbReference type="PROSITE" id="PS50181"/>
    </source>
</evidence>